<keyword evidence="2" id="KW-1185">Reference proteome</keyword>
<accession>A0A5C3QSD3</accession>
<dbReference type="Proteomes" id="UP000305067">
    <property type="component" value="Unassembled WGS sequence"/>
</dbReference>
<dbReference type="AlphaFoldDB" id="A0A5C3QSD3"/>
<evidence type="ECO:0000313" key="2">
    <source>
        <dbReference type="Proteomes" id="UP000305067"/>
    </source>
</evidence>
<organism evidence="1 2">
    <name type="scientific">Pterulicium gracile</name>
    <dbReference type="NCBI Taxonomy" id="1884261"/>
    <lineage>
        <taxon>Eukaryota</taxon>
        <taxon>Fungi</taxon>
        <taxon>Dikarya</taxon>
        <taxon>Basidiomycota</taxon>
        <taxon>Agaricomycotina</taxon>
        <taxon>Agaricomycetes</taxon>
        <taxon>Agaricomycetidae</taxon>
        <taxon>Agaricales</taxon>
        <taxon>Pleurotineae</taxon>
        <taxon>Pterulaceae</taxon>
        <taxon>Pterulicium</taxon>
    </lineage>
</organism>
<evidence type="ECO:0000313" key="1">
    <source>
        <dbReference type="EMBL" id="TFL04906.1"/>
    </source>
</evidence>
<dbReference type="EMBL" id="ML178817">
    <property type="protein sequence ID" value="TFL04906.1"/>
    <property type="molecule type" value="Genomic_DNA"/>
</dbReference>
<reference evidence="1 2" key="1">
    <citation type="journal article" date="2019" name="Nat. Ecol. Evol.">
        <title>Megaphylogeny resolves global patterns of mushroom evolution.</title>
        <authorList>
            <person name="Varga T."/>
            <person name="Krizsan K."/>
            <person name="Foldi C."/>
            <person name="Dima B."/>
            <person name="Sanchez-Garcia M."/>
            <person name="Sanchez-Ramirez S."/>
            <person name="Szollosi G.J."/>
            <person name="Szarkandi J.G."/>
            <person name="Papp V."/>
            <person name="Albert L."/>
            <person name="Andreopoulos W."/>
            <person name="Angelini C."/>
            <person name="Antonin V."/>
            <person name="Barry K.W."/>
            <person name="Bougher N.L."/>
            <person name="Buchanan P."/>
            <person name="Buyck B."/>
            <person name="Bense V."/>
            <person name="Catcheside P."/>
            <person name="Chovatia M."/>
            <person name="Cooper J."/>
            <person name="Damon W."/>
            <person name="Desjardin D."/>
            <person name="Finy P."/>
            <person name="Geml J."/>
            <person name="Haridas S."/>
            <person name="Hughes K."/>
            <person name="Justo A."/>
            <person name="Karasinski D."/>
            <person name="Kautmanova I."/>
            <person name="Kiss B."/>
            <person name="Kocsube S."/>
            <person name="Kotiranta H."/>
            <person name="LaButti K.M."/>
            <person name="Lechner B.E."/>
            <person name="Liimatainen K."/>
            <person name="Lipzen A."/>
            <person name="Lukacs Z."/>
            <person name="Mihaltcheva S."/>
            <person name="Morgado L.N."/>
            <person name="Niskanen T."/>
            <person name="Noordeloos M.E."/>
            <person name="Ohm R.A."/>
            <person name="Ortiz-Santana B."/>
            <person name="Ovrebo C."/>
            <person name="Racz N."/>
            <person name="Riley R."/>
            <person name="Savchenko A."/>
            <person name="Shiryaev A."/>
            <person name="Soop K."/>
            <person name="Spirin V."/>
            <person name="Szebenyi C."/>
            <person name="Tomsovsky M."/>
            <person name="Tulloss R.E."/>
            <person name="Uehling J."/>
            <person name="Grigoriev I.V."/>
            <person name="Vagvolgyi C."/>
            <person name="Papp T."/>
            <person name="Martin F.M."/>
            <person name="Miettinen O."/>
            <person name="Hibbett D.S."/>
            <person name="Nagy L.G."/>
        </authorList>
    </citation>
    <scope>NUCLEOTIDE SEQUENCE [LARGE SCALE GENOMIC DNA]</scope>
    <source>
        <strain evidence="1 2">CBS 309.79</strain>
    </source>
</reference>
<name>A0A5C3QSD3_9AGAR</name>
<protein>
    <submittedName>
        <fullName evidence="1">Uncharacterized protein</fullName>
    </submittedName>
</protein>
<proteinExistence type="predicted"/>
<sequence length="116" mass="12451">MWTRGCCGIALGSLVLDTEDTAVLCASALDLSFDLMLVSFHVPVYQHWKTPASNFDVPSAAVLGGSIVYGTNDAYLKQQVECQYWASEIIGGIEPGIRGQIRGLNSSKLDGGWSPN</sequence>
<gene>
    <name evidence="1" type="ORF">BDV98DRAFT_580112</name>
</gene>